<comment type="caution">
    <text evidence="8">The sequence shown here is derived from an EMBL/GenBank/DDBJ whole genome shotgun (WGS) entry which is preliminary data.</text>
</comment>
<dbReference type="InterPro" id="IPR013325">
    <property type="entry name" value="RNA_pol_sigma_r2"/>
</dbReference>
<dbReference type="GO" id="GO:0006352">
    <property type="term" value="P:DNA-templated transcription initiation"/>
    <property type="evidence" value="ECO:0007669"/>
    <property type="project" value="InterPro"/>
</dbReference>
<dbReference type="PANTHER" id="PTHR43133:SF8">
    <property type="entry name" value="RNA POLYMERASE SIGMA FACTOR HI_1459-RELATED"/>
    <property type="match status" value="1"/>
</dbReference>
<dbReference type="SUPFAM" id="SSF88946">
    <property type="entry name" value="Sigma2 domain of RNA polymerase sigma factors"/>
    <property type="match status" value="1"/>
</dbReference>
<keyword evidence="4" id="KW-0238">DNA-binding</keyword>
<dbReference type="GO" id="GO:0003677">
    <property type="term" value="F:DNA binding"/>
    <property type="evidence" value="ECO:0007669"/>
    <property type="project" value="UniProtKB-KW"/>
</dbReference>
<evidence type="ECO:0000259" key="6">
    <source>
        <dbReference type="Pfam" id="PF04542"/>
    </source>
</evidence>
<keyword evidence="2" id="KW-0805">Transcription regulation</keyword>
<reference evidence="8" key="1">
    <citation type="submission" date="2019-08" db="EMBL/GenBank/DDBJ databases">
        <authorList>
            <person name="Kucharzyk K."/>
            <person name="Murdoch R.W."/>
            <person name="Higgins S."/>
            <person name="Loffler F."/>
        </authorList>
    </citation>
    <scope>NUCLEOTIDE SEQUENCE</scope>
</reference>
<evidence type="ECO:0000256" key="2">
    <source>
        <dbReference type="ARBA" id="ARBA00023015"/>
    </source>
</evidence>
<gene>
    <name evidence="8" type="ORF">SDC9_115240</name>
</gene>
<evidence type="ECO:0000256" key="1">
    <source>
        <dbReference type="ARBA" id="ARBA00010641"/>
    </source>
</evidence>
<dbReference type="PANTHER" id="PTHR43133">
    <property type="entry name" value="RNA POLYMERASE ECF-TYPE SIGMA FACTO"/>
    <property type="match status" value="1"/>
</dbReference>
<dbReference type="GO" id="GO:0016987">
    <property type="term" value="F:sigma factor activity"/>
    <property type="evidence" value="ECO:0007669"/>
    <property type="project" value="UniProtKB-KW"/>
</dbReference>
<evidence type="ECO:0000256" key="4">
    <source>
        <dbReference type="ARBA" id="ARBA00023125"/>
    </source>
</evidence>
<dbReference type="InterPro" id="IPR013249">
    <property type="entry name" value="RNA_pol_sigma70_r4_t2"/>
</dbReference>
<accession>A0A645BSA6</accession>
<evidence type="ECO:0000256" key="3">
    <source>
        <dbReference type="ARBA" id="ARBA00023082"/>
    </source>
</evidence>
<dbReference type="InterPro" id="IPR013324">
    <property type="entry name" value="RNA_pol_sigma_r3/r4-like"/>
</dbReference>
<feature type="domain" description="RNA polymerase sigma factor 70 region 4 type 2" evidence="7">
    <location>
        <begin position="114"/>
        <end position="157"/>
    </location>
</feature>
<dbReference type="Pfam" id="PF08281">
    <property type="entry name" value="Sigma70_r4_2"/>
    <property type="match status" value="1"/>
</dbReference>
<dbReference type="Gene3D" id="1.10.10.10">
    <property type="entry name" value="Winged helix-like DNA-binding domain superfamily/Winged helix DNA-binding domain"/>
    <property type="match status" value="1"/>
</dbReference>
<sequence>MHVMDPSGAKTIESLYREHYYHLFLYARASFRDSSLAEDAIQETFRIACGKMDQLLSSPNPGGWLMSTLKYVIKNEERVQRKMQLILQNAKLNQRVSEDFPDDCGIPESAQELLPTADLELLWCIIIEGYSYLEASERFGITLETCKKRVYRLKKALRKKFEK</sequence>
<dbReference type="EMBL" id="VSSQ01022184">
    <property type="protein sequence ID" value="MPM68309.1"/>
    <property type="molecule type" value="Genomic_DNA"/>
</dbReference>
<dbReference type="InterPro" id="IPR036388">
    <property type="entry name" value="WH-like_DNA-bd_sf"/>
</dbReference>
<dbReference type="InterPro" id="IPR039425">
    <property type="entry name" value="RNA_pol_sigma-70-like"/>
</dbReference>
<keyword evidence="5" id="KW-0804">Transcription</keyword>
<evidence type="ECO:0000313" key="8">
    <source>
        <dbReference type="EMBL" id="MPM68309.1"/>
    </source>
</evidence>
<keyword evidence="3" id="KW-0731">Sigma factor</keyword>
<proteinExistence type="inferred from homology"/>
<dbReference type="AlphaFoldDB" id="A0A645BSA6"/>
<dbReference type="Pfam" id="PF04542">
    <property type="entry name" value="Sigma70_r2"/>
    <property type="match status" value="1"/>
</dbReference>
<name>A0A645BSA6_9ZZZZ</name>
<dbReference type="SUPFAM" id="SSF88659">
    <property type="entry name" value="Sigma3 and sigma4 domains of RNA polymerase sigma factors"/>
    <property type="match status" value="1"/>
</dbReference>
<comment type="similarity">
    <text evidence="1">Belongs to the sigma-70 factor family. ECF subfamily.</text>
</comment>
<protein>
    <submittedName>
        <fullName evidence="8">Uncharacterized protein</fullName>
    </submittedName>
</protein>
<organism evidence="8">
    <name type="scientific">bioreactor metagenome</name>
    <dbReference type="NCBI Taxonomy" id="1076179"/>
    <lineage>
        <taxon>unclassified sequences</taxon>
        <taxon>metagenomes</taxon>
        <taxon>ecological metagenomes</taxon>
    </lineage>
</organism>
<evidence type="ECO:0000256" key="5">
    <source>
        <dbReference type="ARBA" id="ARBA00023163"/>
    </source>
</evidence>
<dbReference type="Gene3D" id="1.10.1740.10">
    <property type="match status" value="1"/>
</dbReference>
<dbReference type="InterPro" id="IPR007627">
    <property type="entry name" value="RNA_pol_sigma70_r2"/>
</dbReference>
<feature type="domain" description="RNA polymerase sigma-70 region 2" evidence="6">
    <location>
        <begin position="15"/>
        <end position="81"/>
    </location>
</feature>
<evidence type="ECO:0000259" key="7">
    <source>
        <dbReference type="Pfam" id="PF08281"/>
    </source>
</evidence>